<protein>
    <submittedName>
        <fullName evidence="1">Uncharacterized protein</fullName>
    </submittedName>
</protein>
<name>A0A0F9HAS6_9ZZZZ</name>
<organism evidence="1">
    <name type="scientific">marine sediment metagenome</name>
    <dbReference type="NCBI Taxonomy" id="412755"/>
    <lineage>
        <taxon>unclassified sequences</taxon>
        <taxon>metagenomes</taxon>
        <taxon>ecological metagenomes</taxon>
    </lineage>
</organism>
<reference evidence="1" key="1">
    <citation type="journal article" date="2015" name="Nature">
        <title>Complex archaea that bridge the gap between prokaryotes and eukaryotes.</title>
        <authorList>
            <person name="Spang A."/>
            <person name="Saw J.H."/>
            <person name="Jorgensen S.L."/>
            <person name="Zaremba-Niedzwiedzka K."/>
            <person name="Martijn J."/>
            <person name="Lind A.E."/>
            <person name="van Eijk R."/>
            <person name="Schleper C."/>
            <person name="Guy L."/>
            <person name="Ettema T.J."/>
        </authorList>
    </citation>
    <scope>NUCLEOTIDE SEQUENCE</scope>
</reference>
<proteinExistence type="predicted"/>
<gene>
    <name evidence="1" type="ORF">LCGC14_1807200</name>
</gene>
<evidence type="ECO:0000313" key="1">
    <source>
        <dbReference type="EMBL" id="KKM00162.1"/>
    </source>
</evidence>
<dbReference type="EMBL" id="LAZR01017500">
    <property type="protein sequence ID" value="KKM00162.1"/>
    <property type="molecule type" value="Genomic_DNA"/>
</dbReference>
<sequence>MTKRYTYVTTVSIEAPTEMKALETMSKVQSQLESDTQVAEHWTKLIDIEDVPDEEED</sequence>
<comment type="caution">
    <text evidence="1">The sequence shown here is derived from an EMBL/GenBank/DDBJ whole genome shotgun (WGS) entry which is preliminary data.</text>
</comment>
<dbReference type="AlphaFoldDB" id="A0A0F9HAS6"/>
<accession>A0A0F9HAS6</accession>